<keyword evidence="14 20" id="KW-0156">Chromatin regulator</keyword>
<evidence type="ECO:0000256" key="5">
    <source>
        <dbReference type="ARBA" id="ARBA00012513"/>
    </source>
</evidence>
<comment type="similarity">
    <text evidence="3 20">Belongs to the PI3/PI4-kinase family. ATM subfamily.</text>
</comment>
<keyword evidence="12 20" id="KW-0418">Kinase</keyword>
<keyword evidence="7 20" id="KW-0158">Chromosome</keyword>
<dbReference type="EMBL" id="ML975258">
    <property type="protein sequence ID" value="KAF1837784.1"/>
    <property type="molecule type" value="Genomic_DNA"/>
</dbReference>
<keyword evidence="26" id="KW-1185">Reference proteome</keyword>
<dbReference type="SUPFAM" id="SSF48371">
    <property type="entry name" value="ARM repeat"/>
    <property type="match status" value="1"/>
</dbReference>
<evidence type="ECO:0000256" key="14">
    <source>
        <dbReference type="ARBA" id="ARBA00022853"/>
    </source>
</evidence>
<evidence type="ECO:0000313" key="26">
    <source>
        <dbReference type="Proteomes" id="UP000800040"/>
    </source>
</evidence>
<dbReference type="InterPro" id="IPR044107">
    <property type="entry name" value="PIKKc_ATM"/>
</dbReference>
<evidence type="ECO:0000256" key="4">
    <source>
        <dbReference type="ARBA" id="ARBA00011370"/>
    </source>
</evidence>
<dbReference type="Gene3D" id="1.10.1070.11">
    <property type="entry name" value="Phosphatidylinositol 3-/4-kinase, catalytic domain"/>
    <property type="match status" value="1"/>
</dbReference>
<evidence type="ECO:0000256" key="2">
    <source>
        <dbReference type="ARBA" id="ARBA00004574"/>
    </source>
</evidence>
<evidence type="ECO:0000256" key="1">
    <source>
        <dbReference type="ARBA" id="ARBA00004123"/>
    </source>
</evidence>
<dbReference type="InterPro" id="IPR003151">
    <property type="entry name" value="PIK-rel_kinase_FAT"/>
</dbReference>
<keyword evidence="11 20" id="KW-0227">DNA damage</keyword>
<name>A0A6A5KTH6_9PLEO</name>
<evidence type="ECO:0000259" key="22">
    <source>
        <dbReference type="PROSITE" id="PS50290"/>
    </source>
</evidence>
<dbReference type="SUPFAM" id="SSF56112">
    <property type="entry name" value="Protein kinase-like (PK-like)"/>
    <property type="match status" value="1"/>
</dbReference>
<protein>
    <recommendedName>
        <fullName evidence="6 20">Serine/threonine-protein kinase Tel1</fullName>
        <ecNumber evidence="5 20">2.7.11.1</ecNumber>
    </recommendedName>
</protein>
<dbReference type="EC" id="2.7.11.1" evidence="5 20"/>
<dbReference type="InterPro" id="IPR016024">
    <property type="entry name" value="ARM-type_fold"/>
</dbReference>
<evidence type="ECO:0000256" key="17">
    <source>
        <dbReference type="ARBA" id="ARBA00025079"/>
    </source>
</evidence>
<keyword evidence="8 20" id="KW-0723">Serine/threonine-protein kinase</keyword>
<evidence type="ECO:0000256" key="3">
    <source>
        <dbReference type="ARBA" id="ARBA00010769"/>
    </source>
</evidence>
<dbReference type="PROSITE" id="PS00915">
    <property type="entry name" value="PI3_4_KINASE_1"/>
    <property type="match status" value="1"/>
</dbReference>
<dbReference type="SMART" id="SM01342">
    <property type="entry name" value="TAN"/>
    <property type="match status" value="1"/>
</dbReference>
<dbReference type="InterPro" id="IPR036940">
    <property type="entry name" value="PI3/4_kinase_cat_sf"/>
</dbReference>
<dbReference type="GO" id="GO:0006281">
    <property type="term" value="P:DNA repair"/>
    <property type="evidence" value="ECO:0007669"/>
    <property type="project" value="InterPro"/>
</dbReference>
<dbReference type="InterPro" id="IPR000403">
    <property type="entry name" value="PI3/4_kinase_cat_dom"/>
</dbReference>
<evidence type="ECO:0000256" key="10">
    <source>
        <dbReference type="ARBA" id="ARBA00022741"/>
    </source>
</evidence>
<evidence type="ECO:0000256" key="15">
    <source>
        <dbReference type="ARBA" id="ARBA00022895"/>
    </source>
</evidence>
<dbReference type="PANTHER" id="PTHR37079">
    <property type="entry name" value="SERINE/THREONINE-PROTEIN KINASE ATM"/>
    <property type="match status" value="1"/>
</dbReference>
<dbReference type="Pfam" id="PF11640">
    <property type="entry name" value="TAN"/>
    <property type="match status" value="1"/>
</dbReference>
<dbReference type="Pfam" id="PF02259">
    <property type="entry name" value="FAT"/>
    <property type="match status" value="1"/>
</dbReference>
<evidence type="ECO:0000256" key="7">
    <source>
        <dbReference type="ARBA" id="ARBA00022454"/>
    </source>
</evidence>
<comment type="catalytic activity">
    <reaction evidence="18 20">
        <text>L-threonyl-[protein] + ATP = O-phospho-L-threonyl-[protein] + ADP + H(+)</text>
        <dbReference type="Rhea" id="RHEA:46608"/>
        <dbReference type="Rhea" id="RHEA-COMP:11060"/>
        <dbReference type="Rhea" id="RHEA-COMP:11605"/>
        <dbReference type="ChEBI" id="CHEBI:15378"/>
        <dbReference type="ChEBI" id="CHEBI:30013"/>
        <dbReference type="ChEBI" id="CHEBI:30616"/>
        <dbReference type="ChEBI" id="CHEBI:61977"/>
        <dbReference type="ChEBI" id="CHEBI:456216"/>
        <dbReference type="EC" id="2.7.11.1"/>
    </reaction>
</comment>
<evidence type="ECO:0000256" key="6">
    <source>
        <dbReference type="ARBA" id="ARBA00014619"/>
    </source>
</evidence>
<dbReference type="CDD" id="cd05171">
    <property type="entry name" value="PIKKc_ATM"/>
    <property type="match status" value="1"/>
</dbReference>
<comment type="subunit">
    <text evidence="4">Associates with DNA double-strand breaks.</text>
</comment>
<feature type="domain" description="FATC" evidence="24">
    <location>
        <begin position="2932"/>
        <end position="2964"/>
    </location>
</feature>
<comment type="subcellular location">
    <subcellularLocation>
        <location evidence="2 20">Chromosome</location>
        <location evidence="2 20">Telomere</location>
    </subcellularLocation>
    <subcellularLocation>
        <location evidence="1 20">Nucleus</location>
    </subcellularLocation>
</comment>
<evidence type="ECO:0000256" key="12">
    <source>
        <dbReference type="ARBA" id="ARBA00022777"/>
    </source>
</evidence>
<evidence type="ECO:0000256" key="19">
    <source>
        <dbReference type="ARBA" id="ARBA00048679"/>
    </source>
</evidence>
<gene>
    <name evidence="25" type="ORF">BDW02DRAFT_97297</name>
</gene>
<feature type="domain" description="FAT" evidence="23">
    <location>
        <begin position="1868"/>
        <end position="2474"/>
    </location>
</feature>
<dbReference type="InterPro" id="IPR018936">
    <property type="entry name" value="PI3/4_kinase_CS"/>
</dbReference>
<evidence type="ECO:0000256" key="18">
    <source>
        <dbReference type="ARBA" id="ARBA00047899"/>
    </source>
</evidence>
<accession>A0A6A5KTH6</accession>
<dbReference type="GO" id="GO:0035556">
    <property type="term" value="P:intracellular signal transduction"/>
    <property type="evidence" value="ECO:0007669"/>
    <property type="project" value="UniProtKB-ARBA"/>
</dbReference>
<evidence type="ECO:0000256" key="13">
    <source>
        <dbReference type="ARBA" id="ARBA00022840"/>
    </source>
</evidence>
<dbReference type="GO" id="GO:0006325">
    <property type="term" value="P:chromatin organization"/>
    <property type="evidence" value="ECO:0007669"/>
    <property type="project" value="UniProtKB-KW"/>
</dbReference>
<dbReference type="InterPro" id="IPR021668">
    <property type="entry name" value="TAN"/>
</dbReference>
<evidence type="ECO:0000256" key="21">
    <source>
        <dbReference type="SAM" id="MobiDB-lite"/>
    </source>
</evidence>
<proteinExistence type="inferred from homology"/>
<dbReference type="FunFam" id="3.30.1010.10:FF:000019">
    <property type="entry name" value="Serine/threonine-protein kinase Tel1"/>
    <property type="match status" value="1"/>
</dbReference>
<dbReference type="InterPro" id="IPR014009">
    <property type="entry name" value="PIK_FAT"/>
</dbReference>
<dbReference type="PROSITE" id="PS51190">
    <property type="entry name" value="FATC"/>
    <property type="match status" value="1"/>
</dbReference>
<dbReference type="GO" id="GO:0005634">
    <property type="term" value="C:nucleus"/>
    <property type="evidence" value="ECO:0007669"/>
    <property type="project" value="UniProtKB-SubCell"/>
</dbReference>
<evidence type="ECO:0000256" key="16">
    <source>
        <dbReference type="ARBA" id="ARBA00023242"/>
    </source>
</evidence>
<evidence type="ECO:0000256" key="11">
    <source>
        <dbReference type="ARBA" id="ARBA00022763"/>
    </source>
</evidence>
<organism evidence="25 26">
    <name type="scientific">Decorospora gaudefroyi</name>
    <dbReference type="NCBI Taxonomy" id="184978"/>
    <lineage>
        <taxon>Eukaryota</taxon>
        <taxon>Fungi</taxon>
        <taxon>Dikarya</taxon>
        <taxon>Ascomycota</taxon>
        <taxon>Pezizomycotina</taxon>
        <taxon>Dothideomycetes</taxon>
        <taxon>Pleosporomycetidae</taxon>
        <taxon>Pleosporales</taxon>
        <taxon>Pleosporineae</taxon>
        <taxon>Pleosporaceae</taxon>
        <taxon>Decorospora</taxon>
    </lineage>
</organism>
<keyword evidence="13 20" id="KW-0067">ATP-binding</keyword>
<dbReference type="GO" id="GO:0000781">
    <property type="term" value="C:chromosome, telomeric region"/>
    <property type="evidence" value="ECO:0007669"/>
    <property type="project" value="UniProtKB-SubCell"/>
</dbReference>
<evidence type="ECO:0000256" key="8">
    <source>
        <dbReference type="ARBA" id="ARBA00022527"/>
    </source>
</evidence>
<evidence type="ECO:0000256" key="20">
    <source>
        <dbReference type="RuleBase" id="RU365027"/>
    </source>
</evidence>
<keyword evidence="10 20" id="KW-0547">Nucleotide-binding</keyword>
<dbReference type="SMART" id="SM00146">
    <property type="entry name" value="PI3Kc"/>
    <property type="match status" value="1"/>
</dbReference>
<dbReference type="Pfam" id="PF00454">
    <property type="entry name" value="PI3_PI4_kinase"/>
    <property type="match status" value="1"/>
</dbReference>
<evidence type="ECO:0000259" key="24">
    <source>
        <dbReference type="PROSITE" id="PS51190"/>
    </source>
</evidence>
<dbReference type="PANTHER" id="PTHR37079:SF4">
    <property type="entry name" value="SERINE_THREONINE-PROTEIN KINASE ATM"/>
    <property type="match status" value="1"/>
</dbReference>
<dbReference type="PROSITE" id="PS00916">
    <property type="entry name" value="PI3_4_KINASE_2"/>
    <property type="match status" value="1"/>
</dbReference>
<reference evidence="25" key="1">
    <citation type="submission" date="2020-01" db="EMBL/GenBank/DDBJ databases">
        <authorList>
            <consortium name="DOE Joint Genome Institute"/>
            <person name="Haridas S."/>
            <person name="Albert R."/>
            <person name="Binder M."/>
            <person name="Bloem J."/>
            <person name="Labutti K."/>
            <person name="Salamov A."/>
            <person name="Andreopoulos B."/>
            <person name="Baker S.E."/>
            <person name="Barry K."/>
            <person name="Bills G."/>
            <person name="Bluhm B.H."/>
            <person name="Cannon C."/>
            <person name="Castanera R."/>
            <person name="Culley D.E."/>
            <person name="Daum C."/>
            <person name="Ezra D."/>
            <person name="Gonzalez J.B."/>
            <person name="Henrissat B."/>
            <person name="Kuo A."/>
            <person name="Liang C."/>
            <person name="Lipzen A."/>
            <person name="Lutzoni F."/>
            <person name="Magnuson J."/>
            <person name="Mondo S."/>
            <person name="Nolan M."/>
            <person name="Ohm R."/>
            <person name="Pangilinan J."/>
            <person name="Park H.-J."/>
            <person name="Ramirez L."/>
            <person name="Alfaro M."/>
            <person name="Sun H."/>
            <person name="Tritt A."/>
            <person name="Yoshinaga Y."/>
            <person name="Zwiers L.-H."/>
            <person name="Turgeon B.G."/>
            <person name="Goodwin S.B."/>
            <person name="Spatafora J.W."/>
            <person name="Crous P.W."/>
            <person name="Grigoriev I.V."/>
        </authorList>
    </citation>
    <scope>NUCLEOTIDE SEQUENCE</scope>
    <source>
        <strain evidence="25">P77</strain>
    </source>
</reference>
<dbReference type="InterPro" id="IPR003152">
    <property type="entry name" value="FATC_dom"/>
</dbReference>
<keyword evidence="15 20" id="KW-0779">Telomere</keyword>
<comment type="function">
    <text evidence="17 20">Serine/threonine protein kinase which activates checkpoint signaling upon genotoxic stresses such as ionizing radiation (IR), ultraviolet light (UV), or DNA replication stalling, thereby acting as a DNA damage sensor. Recognizes the substrate consensus sequence [ST]-Q. Phosphorylates histone H2A to form H2AS128ph (gamma-H2A) at sites of DNA damage, involved in the regulation of DNA damage response mechanism. Required for the control of telomere length and genome stability.</text>
</comment>
<feature type="compositionally biased region" description="Polar residues" evidence="21">
    <location>
        <begin position="2871"/>
        <end position="2882"/>
    </location>
</feature>
<dbReference type="Gene3D" id="3.30.1010.10">
    <property type="entry name" value="Phosphatidylinositol 3-kinase Catalytic Subunit, Chain A, domain 4"/>
    <property type="match status" value="1"/>
</dbReference>
<feature type="region of interest" description="Disordered" evidence="21">
    <location>
        <begin position="195"/>
        <end position="216"/>
    </location>
</feature>
<dbReference type="InterPro" id="IPR011009">
    <property type="entry name" value="Kinase-like_dom_sf"/>
</dbReference>
<dbReference type="InterPro" id="IPR038980">
    <property type="entry name" value="ATM_plant"/>
</dbReference>
<dbReference type="GO" id="GO:0005524">
    <property type="term" value="F:ATP binding"/>
    <property type="evidence" value="ECO:0007669"/>
    <property type="project" value="UniProtKB-KW"/>
</dbReference>
<dbReference type="FunFam" id="1.10.1070.11:FF:000034">
    <property type="entry name" value="Serine/threonine-protein kinase Tel1"/>
    <property type="match status" value="1"/>
</dbReference>
<feature type="region of interest" description="Disordered" evidence="21">
    <location>
        <begin position="2868"/>
        <end position="2895"/>
    </location>
</feature>
<comment type="catalytic activity">
    <reaction evidence="19">
        <text>L-seryl-[protein] + ATP = O-phospho-L-seryl-[protein] + ADP + H(+)</text>
        <dbReference type="Rhea" id="RHEA:17989"/>
        <dbReference type="Rhea" id="RHEA-COMP:9863"/>
        <dbReference type="Rhea" id="RHEA-COMP:11604"/>
        <dbReference type="ChEBI" id="CHEBI:15378"/>
        <dbReference type="ChEBI" id="CHEBI:29999"/>
        <dbReference type="ChEBI" id="CHEBI:30616"/>
        <dbReference type="ChEBI" id="CHEBI:83421"/>
        <dbReference type="ChEBI" id="CHEBI:456216"/>
        <dbReference type="EC" id="2.7.11.1"/>
    </reaction>
</comment>
<dbReference type="OrthoDB" id="381190at2759"/>
<dbReference type="PROSITE" id="PS51189">
    <property type="entry name" value="FAT"/>
    <property type="match status" value="1"/>
</dbReference>
<evidence type="ECO:0000313" key="25">
    <source>
        <dbReference type="EMBL" id="KAF1837784.1"/>
    </source>
</evidence>
<feature type="domain" description="PI3K/PI4K catalytic" evidence="22">
    <location>
        <begin position="2588"/>
        <end position="2901"/>
    </location>
</feature>
<dbReference type="GO" id="GO:0004674">
    <property type="term" value="F:protein serine/threonine kinase activity"/>
    <property type="evidence" value="ECO:0007669"/>
    <property type="project" value="UniProtKB-KW"/>
</dbReference>
<keyword evidence="16 20" id="KW-0539">Nucleus</keyword>
<dbReference type="Proteomes" id="UP000800040">
    <property type="component" value="Unassembled WGS sequence"/>
</dbReference>
<sequence length="2964" mass="333099">MGATSIQDAKLQIQASRLTDRLNGLKDLLHILKHNRGKPSLEALGNKAYLALCETLFHCLRDERSSLIQKPSPSKSSKKATVLPLAALALRHVIASGVRTIKSSTVELIIDTIIELLPANGRLVEPLLEHLPKTLRSLLEYQPHVERLSNDGWVAAVDFCIESLTSSFADSADVEPQNSWSTNVSSRAFTPLDSADFTSSRASPRPTVARTKSGAGEHAHATEDFVHCLHHLVKASNAPVLDRADAILAVLLQYLQQRTGRGSLAVTALAALNSVLAHTTLQSLALTQRTVQELLPLIKSMWSEAVLRDQIIITLMYTEAHLASLLADPDDEATSHDLEALVDTMYADYRRRQETTAHQYLEEDHLCFRHLASAEKDMHPLNTCAFSMETEHHRYEGLWSTVSTIARFSFMLDERRRTITHNRSDDEENLSKRVRVTHLFPEYLRHVSEPRSNAKRAALQVVAFMVQEGRFNEEELQAMLEKLTSCISDENPVHSVWAMIALASAALQQSAAHAMLLPYWVSAWQSASRAVTSVSVSRAACHLMDVLLRLNIVPFSSVSETVQSILLSIELSGPASLTETSSSLLTTILQERIKENPTHFNSTAERMLNWLLSRWTPGLWSERTYSSLNAHHCNARDVLRVLYACLDIPFNPPKPATFLVLGPIAQARKRIARYKDLAQYLLLLPPTDDFLPTKSEPDTARDEATSDHHPSQMENRILDFCLSELERARQRWKEVTTSNIQGITSDMMRIITNLCIVAPAITALGDPDDRRVSTLQSSAASLSESFAGILIKPQTEQYKVDAVLDVCTKNLPDIGSLSRVTSDVYKRTGVELLAQHLSNALGGRKEVKQSFYAEEDDFMEIDDESNSQMTAGAATSDNDVPRHDVQAETDESALRASCSAYLQLISSLAKHPDLEPDKIPSAFVDYLTCLPEKELLRSRQFLRAVWRSNLTISRNDCFNLLERFSEALIDPRAREYNTSEVANGMLVEVLIGTTLVWIPDATDREAQDLYKNVEALYGYYVKEMEKGGVRRSANLQTTIAVFLHGLLKHHPDFGQNRKVPSVRTSLFELLSQGEMTVKYHIAEHLPRMFEDFILSEHDKILQDVDSSLPGDDEGLEGIAVRLLVLSRLASRWHTLLRHSVYRIFATAGTIRTAARHAKRCISNVAQSRGLGDSQSLFRLFAPQVIFTWLDRGQMIGGIPYLIFGYASLADLIRDIEAEVVGQAIMFGRKEEVEYLADQLGLSAQDVLSRNIGKAAAYTIAWDTCRGSARNRADSSCSNLLKEMVGNDKYSPLIREHFPQVLGHILQTIHHEERIGNSLDKKPAFNPAAAVLAEIIGISQSAQGLNIGIEPSFSAFYLPDQLERLCRRTGDKPTGFWLPSTYTFVMRSLLDRIHPALGSLYARSMIRKIRIIVALAGPTAYEGYPLQMTLQSLRPFLTDVQCAEDTVGIMQYLFEHGAQYLREQLSFVTGIGLSILISLRVFLGSSQDSTTQQSQHMATMNAANRFHTWLTEYLKTHAQAVATKERSSAVKAFKLIISAASQANAEGNSFRGSDESKLLLEILDDVRSGRKLLNKTSRDVALDLLCQNFQPAPTAREDVLGFDRDAAEYAPLVWESCRRSNVGDGYLLWTARVLGRAYSAYGEVRQSSTQAWPWSSPLQTSKSVPGKSSREAIVKEIIDLFYSDDRKEVSLAEDAVRRLISRLVPDSQHMSEMHRVIPEAIAKSLLYTVPEPDRTLLPMTDGLQQAVALTPVKSISFWIKDLAVALCRVAIQDPILSALPDLLIGIDHMAEKLLPYILHLVLLDEFEAERNVHNLISKAAATWFRNCDPTTIPHVHIFIQSILYLRSQPIPKEVTRVERDRWLDIDYLQASQAANVCGMYRTALLFAETSSGQPIIKSSTRRSSVLVDPPKIPLQLQLSIYKNLDEPDSFYGVDRGASLLSVLDRLDYEGDGVKSLLFRGARLDSQMRRHNEFEAVDSRGTVKSLIMLNMNSVTHSLLSNDQFRDTGDDVVESTLHTARKLGQWDVKAPEVNQTEASTLFKAFRGLHYAKSAAEAQANFDRQLQATMNFLSGKDTSPVPTKVRLRTLGALTEADEIIKAERSEYLLDTWDRMKAREKWMRAGEFNDVRLLLSCRETLFNVLGSNSAVVDSLHTRTASIRGMEAEALISSSNVCRKHGALQDSLASVTYLSDIVPECKAIGLDIEATAQHEVANVLWEQGETETSIRMRQHLIDHADFDSQNIDLSLPVLLARLGHHLAEARLAKPDTIMKDYLEPAIRELKGQKEGTGPGQVFHEFALFCDKQLQNPEAAEDMERVKTVMDRKLQEYHEFTKLSKTDKSKGMRETYYRNARRAKTWYELDNTEYERMRKGREQFLRQCLENYLLSLAASDEYNNDALRVFSLWLEYSDTALANEAVKAYLKDVPSGKFALLMNQLSSRLQAEENDFQHLLMELVFRICVEHPYHGMHQIFAIQTKVNAMTREDVVRAKDESARSRQKAAAGLAKALASDTKARSYWSTIFQSNEIYHHLAMFKSEKESTQQGRELPLDKYKESKDLVNKIPKLNVPPATLQIEVRPNMNYNDLPKIAGFKPTMSIANGLSAPKVITAKGTDGRPYKQLFKSGNDDLRQDAIMEQVFDQVSRLLKKHTATRIRNLGIRTYKVLPLSTRSGLMEFVQNTIPLHLWVMPAHEKYYPNDYKSDRCRKEIGACEHDSLTTRVKVWQKIADNFHPVMRYFLLERFEDPDEWFERRLAYTRSTAAISILGHVLGLGDRHCHNILLDEKSGEVVHIDLGVSFEAGRVLPVPEVVPFRLTRDLVDGMGYTKTEGVFRRCCEFTMDTLREERESIMTLLNVLRYDPLVNWSVTPTKAKRMQEANQDTSRSTTVAPGGTPAPSGQEDVANAVVVQHESNKKREKEEQAGEAGRALSVVEKKLSKTLSTQATVNELIQQATDERNLAVLYMGWASFA</sequence>
<dbReference type="PROSITE" id="PS50290">
    <property type="entry name" value="PI3_4_KINASE_3"/>
    <property type="match status" value="1"/>
</dbReference>
<keyword evidence="9 20" id="KW-0808">Transferase</keyword>
<evidence type="ECO:0000256" key="9">
    <source>
        <dbReference type="ARBA" id="ARBA00022679"/>
    </source>
</evidence>
<evidence type="ECO:0000259" key="23">
    <source>
        <dbReference type="PROSITE" id="PS51189"/>
    </source>
</evidence>
<dbReference type="SMART" id="SM01343">
    <property type="entry name" value="FATC"/>
    <property type="match status" value="1"/>
</dbReference>
<dbReference type="Pfam" id="PF02260">
    <property type="entry name" value="FATC"/>
    <property type="match status" value="1"/>
</dbReference>